<comment type="caution">
    <text evidence="1">The sequence shown here is derived from an EMBL/GenBank/DDBJ whole genome shotgun (WGS) entry which is preliminary data.</text>
</comment>
<evidence type="ECO:0008006" key="3">
    <source>
        <dbReference type="Google" id="ProtNLM"/>
    </source>
</evidence>
<dbReference type="EMBL" id="BMAO01024990">
    <property type="protein sequence ID" value="GFQ99353.1"/>
    <property type="molecule type" value="Genomic_DNA"/>
</dbReference>
<keyword evidence="2" id="KW-1185">Reference proteome</keyword>
<proteinExistence type="predicted"/>
<dbReference type="AlphaFoldDB" id="A0A8X6GAT4"/>
<name>A0A8X6GAT4_TRICU</name>
<evidence type="ECO:0000313" key="1">
    <source>
        <dbReference type="EMBL" id="GFQ99353.1"/>
    </source>
</evidence>
<protein>
    <recommendedName>
        <fullName evidence="3">Reverse transcriptase domain-containing protein</fullName>
    </recommendedName>
</protein>
<dbReference type="Proteomes" id="UP000887116">
    <property type="component" value="Unassembled WGS sequence"/>
</dbReference>
<reference evidence="1" key="1">
    <citation type="submission" date="2020-07" db="EMBL/GenBank/DDBJ databases">
        <title>Multicomponent nature underlies the extraordinary mechanical properties of spider dragline silk.</title>
        <authorList>
            <person name="Kono N."/>
            <person name="Nakamura H."/>
            <person name="Mori M."/>
            <person name="Yoshida Y."/>
            <person name="Ohtoshi R."/>
            <person name="Malay A.D."/>
            <person name="Moran D.A.P."/>
            <person name="Tomita M."/>
            <person name="Numata K."/>
            <person name="Arakawa K."/>
        </authorList>
    </citation>
    <scope>NUCLEOTIDE SEQUENCE</scope>
</reference>
<dbReference type="OrthoDB" id="6432556at2759"/>
<organism evidence="1 2">
    <name type="scientific">Trichonephila clavata</name>
    <name type="common">Joro spider</name>
    <name type="synonym">Nephila clavata</name>
    <dbReference type="NCBI Taxonomy" id="2740835"/>
    <lineage>
        <taxon>Eukaryota</taxon>
        <taxon>Metazoa</taxon>
        <taxon>Ecdysozoa</taxon>
        <taxon>Arthropoda</taxon>
        <taxon>Chelicerata</taxon>
        <taxon>Arachnida</taxon>
        <taxon>Araneae</taxon>
        <taxon>Araneomorphae</taxon>
        <taxon>Entelegynae</taxon>
        <taxon>Araneoidea</taxon>
        <taxon>Nephilidae</taxon>
        <taxon>Trichonephila</taxon>
    </lineage>
</organism>
<evidence type="ECO:0000313" key="2">
    <source>
        <dbReference type="Proteomes" id="UP000887116"/>
    </source>
</evidence>
<sequence length="324" mass="36967">MFCFSSNIVNWSNSSSSSLAQLTRDGPGFQNNFPNSSLCRKFLTLVVLKSVGRPLVLQRTVRYDRIRNKNDSNVEKRGNSIRRNPRLGKPPAPLFNKYRHIPEKNIVTCFGYLESSKYPTCTQVKKELQVNNLNPYTWLTDPKRPTSIIVTVICGVNVRVCADTAATRSITDAAEVRLLDVSVSSNGIDRRVSVDEAANLSIVERNKRVSVDKETAYNKQYSTEDQLFYFCQSVINSFQKRLPEKTTAVFLDMSSVFDRVWRQKLITLVHQHGIRGNALIWIHDFLRNRKVRGLYNGCLSKIRKSLQVFLRDQYGAPSFSALSM</sequence>
<accession>A0A8X6GAT4</accession>
<gene>
    <name evidence="1" type="ORF">TNCT_733711</name>
</gene>